<evidence type="ECO:0000256" key="1">
    <source>
        <dbReference type="ARBA" id="ARBA00022729"/>
    </source>
</evidence>
<evidence type="ECO:0000256" key="4">
    <source>
        <dbReference type="ARBA" id="ARBA00023288"/>
    </source>
</evidence>
<protein>
    <recommendedName>
        <fullName evidence="5">C-type lysozyme inhibitor domain-containing protein</fullName>
    </recommendedName>
</protein>
<accession>A0A6Y9WJH6</accession>
<gene>
    <name evidence="6" type="ORF">PSI9734_00045</name>
</gene>
<dbReference type="SUPFAM" id="SSF141488">
    <property type="entry name" value="YdhA-like"/>
    <property type="match status" value="1"/>
</dbReference>
<feature type="domain" description="C-type lysozyme inhibitor" evidence="5">
    <location>
        <begin position="26"/>
        <end position="92"/>
    </location>
</feature>
<dbReference type="Proteomes" id="UP000481517">
    <property type="component" value="Unassembled WGS sequence"/>
</dbReference>
<evidence type="ECO:0000256" key="2">
    <source>
        <dbReference type="ARBA" id="ARBA00023136"/>
    </source>
</evidence>
<keyword evidence="4" id="KW-0449">Lipoprotein</keyword>
<keyword evidence="3" id="KW-0564">Palmitate</keyword>
<evidence type="ECO:0000313" key="7">
    <source>
        <dbReference type="Proteomes" id="UP000481517"/>
    </source>
</evidence>
<dbReference type="InterPro" id="IPR018660">
    <property type="entry name" value="MliC"/>
</dbReference>
<keyword evidence="7" id="KW-1185">Reference proteome</keyword>
<proteinExistence type="predicted"/>
<evidence type="ECO:0000259" key="5">
    <source>
        <dbReference type="Pfam" id="PF09864"/>
    </source>
</evidence>
<organism evidence="6 7">
    <name type="scientific">Pseudidiomarina piscicola</name>
    <dbReference type="NCBI Taxonomy" id="2614830"/>
    <lineage>
        <taxon>Bacteria</taxon>
        <taxon>Pseudomonadati</taxon>
        <taxon>Pseudomonadota</taxon>
        <taxon>Gammaproteobacteria</taxon>
        <taxon>Alteromonadales</taxon>
        <taxon>Idiomarinaceae</taxon>
        <taxon>Pseudidiomarina</taxon>
    </lineage>
</organism>
<dbReference type="EMBL" id="CADCXY010000001">
    <property type="protein sequence ID" value="CAB0149481.1"/>
    <property type="molecule type" value="Genomic_DNA"/>
</dbReference>
<evidence type="ECO:0000313" key="6">
    <source>
        <dbReference type="EMBL" id="CAB0149481.1"/>
    </source>
</evidence>
<dbReference type="InterPro" id="IPR036328">
    <property type="entry name" value="MliC_sf"/>
</dbReference>
<name>A0A6Y9WJH6_9GAMM</name>
<sequence>MRLFAPLSLVSVLLCVGCAPTPTYTYQCESSAVIEASYPDAETARVRYQDRTYELTIAVSASGARYVGEQLEWWTKGSGAGAEARLFQHHANGTTGDTVESCVRK</sequence>
<evidence type="ECO:0000256" key="3">
    <source>
        <dbReference type="ARBA" id="ARBA00023139"/>
    </source>
</evidence>
<keyword evidence="2" id="KW-0472">Membrane</keyword>
<dbReference type="AlphaFoldDB" id="A0A6Y9WJH6"/>
<dbReference type="Gene3D" id="2.40.128.200">
    <property type="match status" value="1"/>
</dbReference>
<keyword evidence="1" id="KW-0732">Signal</keyword>
<dbReference type="RefSeq" id="WP_173919121.1">
    <property type="nucleotide sequence ID" value="NZ_CADCXY010000001.1"/>
</dbReference>
<reference evidence="6 7" key="1">
    <citation type="submission" date="2020-02" db="EMBL/GenBank/DDBJ databases">
        <authorList>
            <person name="Rodrigo-Torres L."/>
            <person name="Arahal R. D."/>
            <person name="Lucena T."/>
        </authorList>
    </citation>
    <scope>NUCLEOTIDE SEQUENCE [LARGE SCALE GENOMIC DNA]</scope>
    <source>
        <strain evidence="6 7">CECT 9734</strain>
    </source>
</reference>
<dbReference type="Pfam" id="PF09864">
    <property type="entry name" value="MliC"/>
    <property type="match status" value="1"/>
</dbReference>